<proteinExistence type="predicted"/>
<accession>A0A7W9WYA8</accession>
<name>A0A7W9WYA8_9BURK</name>
<evidence type="ECO:0000313" key="3">
    <source>
        <dbReference type="Proteomes" id="UP000540787"/>
    </source>
</evidence>
<evidence type="ECO:0000256" key="1">
    <source>
        <dbReference type="SAM" id="Phobius"/>
    </source>
</evidence>
<sequence>MKLQTLFLILLAALIFWLVTPLAILPPVAAYVGYRSYRHRRHQYPLMSRSRILMGMLPMLLAFAAVPLLLYAINAGYRA</sequence>
<dbReference type="RefSeq" id="WP_183552170.1">
    <property type="nucleotide sequence ID" value="NZ_JACHBX010000001.1"/>
</dbReference>
<keyword evidence="1" id="KW-1133">Transmembrane helix</keyword>
<keyword evidence="1" id="KW-0812">Transmembrane</keyword>
<keyword evidence="3" id="KW-1185">Reference proteome</keyword>
<evidence type="ECO:0000313" key="2">
    <source>
        <dbReference type="EMBL" id="MBB6133065.1"/>
    </source>
</evidence>
<feature type="transmembrane region" description="Helical" evidence="1">
    <location>
        <begin position="6"/>
        <end position="32"/>
    </location>
</feature>
<protein>
    <submittedName>
        <fullName evidence="2">Uncharacterized protein</fullName>
    </submittedName>
</protein>
<comment type="caution">
    <text evidence="2">The sequence shown here is derived from an EMBL/GenBank/DDBJ whole genome shotgun (WGS) entry which is preliminary data.</text>
</comment>
<organism evidence="2 3">
    <name type="scientific">Massilia aurea</name>
    <dbReference type="NCBI Taxonomy" id="373040"/>
    <lineage>
        <taxon>Bacteria</taxon>
        <taxon>Pseudomonadati</taxon>
        <taxon>Pseudomonadota</taxon>
        <taxon>Betaproteobacteria</taxon>
        <taxon>Burkholderiales</taxon>
        <taxon>Oxalobacteraceae</taxon>
        <taxon>Telluria group</taxon>
        <taxon>Massilia</taxon>
    </lineage>
</organism>
<feature type="transmembrane region" description="Helical" evidence="1">
    <location>
        <begin position="52"/>
        <end position="73"/>
    </location>
</feature>
<dbReference type="AlphaFoldDB" id="A0A7W9WYA8"/>
<reference evidence="2 3" key="1">
    <citation type="submission" date="2020-08" db="EMBL/GenBank/DDBJ databases">
        <title>The Agave Microbiome: Exploring the role of microbial communities in plant adaptations to desert environments.</title>
        <authorList>
            <person name="Partida-Martinez L.P."/>
        </authorList>
    </citation>
    <scope>NUCLEOTIDE SEQUENCE [LARGE SCALE GENOMIC DNA]</scope>
    <source>
        <strain evidence="2 3">AT3.2</strain>
    </source>
</reference>
<dbReference type="Proteomes" id="UP000540787">
    <property type="component" value="Unassembled WGS sequence"/>
</dbReference>
<keyword evidence="1" id="KW-0472">Membrane</keyword>
<dbReference type="EMBL" id="JACHBX010000001">
    <property type="protein sequence ID" value="MBB6133065.1"/>
    <property type="molecule type" value="Genomic_DNA"/>
</dbReference>
<gene>
    <name evidence="2" type="ORF">HD842_001176</name>
</gene>